<comment type="cofactor">
    <cofactor evidence="1">
        <name>Zn(2+)</name>
        <dbReference type="ChEBI" id="CHEBI:29105"/>
    </cofactor>
</comment>
<proteinExistence type="inferred from homology"/>
<evidence type="ECO:0000313" key="9">
    <source>
        <dbReference type="EMBL" id="KAJ7695759.1"/>
    </source>
</evidence>
<comment type="similarity">
    <text evidence="2">Belongs to the metallo-dependent hydrolases superfamily. Adenosine and AMP deaminases family.</text>
</comment>
<evidence type="ECO:0000259" key="8">
    <source>
        <dbReference type="Pfam" id="PF00962"/>
    </source>
</evidence>
<dbReference type="GO" id="GO:0046103">
    <property type="term" value="P:inosine biosynthetic process"/>
    <property type="evidence" value="ECO:0007669"/>
    <property type="project" value="TreeGrafter"/>
</dbReference>
<keyword evidence="4 9" id="KW-0378">Hydrolase</keyword>
<dbReference type="GO" id="GO:0006154">
    <property type="term" value="P:adenosine catabolic process"/>
    <property type="evidence" value="ECO:0007669"/>
    <property type="project" value="TreeGrafter"/>
</dbReference>
<keyword evidence="10" id="KW-1185">Reference proteome</keyword>
<evidence type="ECO:0000256" key="7">
    <source>
        <dbReference type="ARBA" id="ARBA00048787"/>
    </source>
</evidence>
<dbReference type="PANTHER" id="PTHR11409:SF42">
    <property type="entry name" value="ADENOSINE DEAMINASE-LIKE PROTEIN"/>
    <property type="match status" value="1"/>
</dbReference>
<reference evidence="9" key="1">
    <citation type="submission" date="2023-03" db="EMBL/GenBank/DDBJ databases">
        <title>Massive genome expansion in bonnet fungi (Mycena s.s.) driven by repeated elements and novel gene families across ecological guilds.</title>
        <authorList>
            <consortium name="Lawrence Berkeley National Laboratory"/>
            <person name="Harder C.B."/>
            <person name="Miyauchi S."/>
            <person name="Viragh M."/>
            <person name="Kuo A."/>
            <person name="Thoen E."/>
            <person name="Andreopoulos B."/>
            <person name="Lu D."/>
            <person name="Skrede I."/>
            <person name="Drula E."/>
            <person name="Henrissat B."/>
            <person name="Morin E."/>
            <person name="Kohler A."/>
            <person name="Barry K."/>
            <person name="LaButti K."/>
            <person name="Morin E."/>
            <person name="Salamov A."/>
            <person name="Lipzen A."/>
            <person name="Mereny Z."/>
            <person name="Hegedus B."/>
            <person name="Baldrian P."/>
            <person name="Stursova M."/>
            <person name="Weitz H."/>
            <person name="Taylor A."/>
            <person name="Grigoriev I.V."/>
            <person name="Nagy L.G."/>
            <person name="Martin F."/>
            <person name="Kauserud H."/>
        </authorList>
    </citation>
    <scope>NUCLEOTIDE SEQUENCE</scope>
    <source>
        <strain evidence="9">CBHHK067</strain>
    </source>
</reference>
<dbReference type="InterPro" id="IPR001365">
    <property type="entry name" value="A_deaminase_dom"/>
</dbReference>
<dbReference type="Pfam" id="PF00962">
    <property type="entry name" value="A_deaminase"/>
    <property type="match status" value="1"/>
</dbReference>
<dbReference type="GO" id="GO:0004000">
    <property type="term" value="F:adenosine deaminase activity"/>
    <property type="evidence" value="ECO:0007669"/>
    <property type="project" value="TreeGrafter"/>
</dbReference>
<accession>A0AAD7DNL3</accession>
<evidence type="ECO:0000256" key="5">
    <source>
        <dbReference type="ARBA" id="ARBA00022833"/>
    </source>
</evidence>
<dbReference type="PANTHER" id="PTHR11409">
    <property type="entry name" value="ADENOSINE DEAMINASE"/>
    <property type="match status" value="1"/>
</dbReference>
<dbReference type="SUPFAM" id="SSF51556">
    <property type="entry name" value="Metallo-dependent hydrolases"/>
    <property type="match status" value="1"/>
</dbReference>
<comment type="catalytic activity">
    <reaction evidence="7">
        <text>N(6)-methyl-AMP + H2O + H(+) = IMP + methylamine</text>
        <dbReference type="Rhea" id="RHEA:16001"/>
        <dbReference type="ChEBI" id="CHEBI:15377"/>
        <dbReference type="ChEBI" id="CHEBI:15378"/>
        <dbReference type="ChEBI" id="CHEBI:58053"/>
        <dbReference type="ChEBI" id="CHEBI:59338"/>
        <dbReference type="ChEBI" id="CHEBI:144842"/>
    </reaction>
    <physiologicalReaction direction="left-to-right" evidence="7">
        <dbReference type="Rhea" id="RHEA:16002"/>
    </physiologicalReaction>
</comment>
<evidence type="ECO:0000256" key="6">
    <source>
        <dbReference type="ARBA" id="ARBA00023080"/>
    </source>
</evidence>
<evidence type="ECO:0000256" key="1">
    <source>
        <dbReference type="ARBA" id="ARBA00001947"/>
    </source>
</evidence>
<keyword evidence="3" id="KW-0479">Metal-binding</keyword>
<gene>
    <name evidence="9" type="ORF">B0H17DRAFT_1055492</name>
</gene>
<feature type="domain" description="Adenosine deaminase" evidence="8">
    <location>
        <begin position="62"/>
        <end position="372"/>
    </location>
</feature>
<dbReference type="AlphaFoldDB" id="A0AAD7DNL3"/>
<keyword evidence="5" id="KW-0862">Zinc</keyword>
<dbReference type="Gene3D" id="3.20.20.140">
    <property type="entry name" value="Metal-dependent hydrolases"/>
    <property type="match status" value="1"/>
</dbReference>
<organism evidence="9 10">
    <name type="scientific">Mycena rosella</name>
    <name type="common">Pink bonnet</name>
    <name type="synonym">Agaricus rosellus</name>
    <dbReference type="NCBI Taxonomy" id="1033263"/>
    <lineage>
        <taxon>Eukaryota</taxon>
        <taxon>Fungi</taxon>
        <taxon>Dikarya</taxon>
        <taxon>Basidiomycota</taxon>
        <taxon>Agaricomycotina</taxon>
        <taxon>Agaricomycetes</taxon>
        <taxon>Agaricomycetidae</taxon>
        <taxon>Agaricales</taxon>
        <taxon>Marasmiineae</taxon>
        <taxon>Mycenaceae</taxon>
        <taxon>Mycena</taxon>
    </lineage>
</organism>
<dbReference type="GO" id="GO:0046872">
    <property type="term" value="F:metal ion binding"/>
    <property type="evidence" value="ECO:0007669"/>
    <property type="project" value="UniProtKB-KW"/>
</dbReference>
<comment type="caution">
    <text evidence="9">The sequence shown here is derived from an EMBL/GenBank/DDBJ whole genome shotgun (WGS) entry which is preliminary data.</text>
</comment>
<dbReference type="InterPro" id="IPR032466">
    <property type="entry name" value="Metal_Hydrolase"/>
</dbReference>
<name>A0AAD7DNL3_MYCRO</name>
<evidence type="ECO:0000256" key="3">
    <source>
        <dbReference type="ARBA" id="ARBA00022723"/>
    </source>
</evidence>
<dbReference type="Proteomes" id="UP001221757">
    <property type="component" value="Unassembled WGS sequence"/>
</dbReference>
<evidence type="ECO:0000256" key="4">
    <source>
        <dbReference type="ARBA" id="ARBA00022801"/>
    </source>
</evidence>
<evidence type="ECO:0000313" key="10">
    <source>
        <dbReference type="Proteomes" id="UP001221757"/>
    </source>
</evidence>
<dbReference type="EMBL" id="JARKIE010000037">
    <property type="protein sequence ID" value="KAJ7695759.1"/>
    <property type="molecule type" value="Genomic_DNA"/>
</dbReference>
<dbReference type="InterPro" id="IPR006330">
    <property type="entry name" value="Ado/ade_deaminase"/>
</dbReference>
<dbReference type="GO" id="GO:0009117">
    <property type="term" value="P:nucleotide metabolic process"/>
    <property type="evidence" value="ECO:0007669"/>
    <property type="project" value="UniProtKB-KW"/>
</dbReference>
<keyword evidence="6" id="KW-0546">Nucleotide metabolism</keyword>
<protein>
    <submittedName>
        <fullName evidence="9">Metallo-dependent hydrolase</fullName>
    </submittedName>
</protein>
<evidence type="ECO:0000256" key="2">
    <source>
        <dbReference type="ARBA" id="ARBA00006676"/>
    </source>
</evidence>
<sequence>MSMLIPCNAPFNALRKFVCNAPRRSGYLLTPTNRAHSSVAGPAAAALRSLTPAQISFIQNLPKAELHAHLNGSIPVPILLELAREHRADGAASSAIQAGLKRLENLELTALSEFFGLFPAIYALTSTPAALARAARGVLREFLDGDAPQCTYLELRSTPRATADMTRAEYVEAVVTEVERYPADRAALIVSVNRTMTEQEVEECVGIARSLKAQGRRIVGVDLCGDPLAGDMNQLAKHFADAKQDGLGVTLHIAETPENTSSDTLQLLSFRPDRLGHATFLDDQAKALVLRDKSCNEICLSSNLLCKTVGTLDEHHIRYYLAKDHPISICTDDMLPFQTSLVAEYALLLAGAPLGLGLSETEVRQIAGMSMENRMRSLII</sequence>